<gene>
    <name evidence="8" type="ORF">FB472_1333</name>
</gene>
<comment type="caution">
    <text evidence="8">The sequence shown here is derived from an EMBL/GenBank/DDBJ whole genome shotgun (WGS) entry which is preliminary data.</text>
</comment>
<dbReference type="PANTHER" id="PTHR21016:SF25">
    <property type="entry name" value="TM2 DOMAIN-CONTAINING PROTEIN DDB_G0277895-RELATED"/>
    <property type="match status" value="1"/>
</dbReference>
<evidence type="ECO:0000256" key="2">
    <source>
        <dbReference type="ARBA" id="ARBA00022692"/>
    </source>
</evidence>
<keyword evidence="2 6" id="KW-0812">Transmembrane</keyword>
<dbReference type="PANTHER" id="PTHR21016">
    <property type="entry name" value="BETA-AMYLOID BINDING PROTEIN-RELATED"/>
    <property type="match status" value="1"/>
</dbReference>
<evidence type="ECO:0000256" key="6">
    <source>
        <dbReference type="SAM" id="Phobius"/>
    </source>
</evidence>
<evidence type="ECO:0000259" key="7">
    <source>
        <dbReference type="Pfam" id="PF05154"/>
    </source>
</evidence>
<feature type="domain" description="TM2" evidence="7">
    <location>
        <begin position="33"/>
        <end position="80"/>
    </location>
</feature>
<dbReference type="AlphaFoldDB" id="A0A8H2KAM1"/>
<proteinExistence type="predicted"/>
<feature type="transmembrane region" description="Helical" evidence="6">
    <location>
        <begin position="61"/>
        <end position="83"/>
    </location>
</feature>
<keyword evidence="3 6" id="KW-1133">Transmembrane helix</keyword>
<dbReference type="GO" id="GO:0016020">
    <property type="term" value="C:membrane"/>
    <property type="evidence" value="ECO:0007669"/>
    <property type="project" value="UniProtKB-SubCell"/>
</dbReference>
<name>A0A8H2KAM1_9MICO</name>
<feature type="transmembrane region" description="Helical" evidence="6">
    <location>
        <begin position="37"/>
        <end position="55"/>
    </location>
</feature>
<reference evidence="8 9" key="1">
    <citation type="submission" date="2019-06" db="EMBL/GenBank/DDBJ databases">
        <title>Sequencing the genomes of 1000 actinobacteria strains.</title>
        <authorList>
            <person name="Klenk H.-P."/>
        </authorList>
    </citation>
    <scope>NUCLEOTIDE SEQUENCE [LARGE SCALE GENOMIC DNA]</scope>
    <source>
        <strain evidence="8 9">DSM 21947</strain>
    </source>
</reference>
<evidence type="ECO:0000256" key="1">
    <source>
        <dbReference type="ARBA" id="ARBA00004141"/>
    </source>
</evidence>
<feature type="compositionally biased region" description="Basic and acidic residues" evidence="5">
    <location>
        <begin position="21"/>
        <end position="30"/>
    </location>
</feature>
<dbReference type="EMBL" id="VFRA01000001">
    <property type="protein sequence ID" value="TQO19756.1"/>
    <property type="molecule type" value="Genomic_DNA"/>
</dbReference>
<evidence type="ECO:0000256" key="5">
    <source>
        <dbReference type="SAM" id="MobiDB-lite"/>
    </source>
</evidence>
<organism evidence="8 9">
    <name type="scientific">Rhodoglobus vestalii</name>
    <dbReference type="NCBI Taxonomy" id="193384"/>
    <lineage>
        <taxon>Bacteria</taxon>
        <taxon>Bacillati</taxon>
        <taxon>Actinomycetota</taxon>
        <taxon>Actinomycetes</taxon>
        <taxon>Micrococcales</taxon>
        <taxon>Microbacteriaceae</taxon>
        <taxon>Rhodoglobus</taxon>
    </lineage>
</organism>
<feature type="transmembrane region" description="Helical" evidence="6">
    <location>
        <begin position="104"/>
        <end position="122"/>
    </location>
</feature>
<evidence type="ECO:0000256" key="3">
    <source>
        <dbReference type="ARBA" id="ARBA00022989"/>
    </source>
</evidence>
<evidence type="ECO:0000256" key="4">
    <source>
        <dbReference type="ARBA" id="ARBA00023136"/>
    </source>
</evidence>
<protein>
    <submittedName>
        <fullName evidence="8">TM2 domain-containing membrane protein YozV</fullName>
    </submittedName>
</protein>
<evidence type="ECO:0000313" key="8">
    <source>
        <dbReference type="EMBL" id="TQO19756.1"/>
    </source>
</evidence>
<accession>A0A8H2KAM1</accession>
<evidence type="ECO:0000313" key="9">
    <source>
        <dbReference type="Proteomes" id="UP000316560"/>
    </source>
</evidence>
<dbReference type="Pfam" id="PF05154">
    <property type="entry name" value="TM2"/>
    <property type="match status" value="1"/>
</dbReference>
<sequence length="344" mass="35666">MANHAKIPVESSSSPTPTATRRRDRDRGRESAKKFRTTWLLSLLLGTLAIDRFYLGKVSTGILKLITLGGLGIWTLIDLILVLTGAQKDKLGYRLAGYEQNKTLAVIVTGILVALSLTAGVINAGTIASTIANTAASQLALMPNSSAPITDETSTETDPTRSWADDIFGAFDTVTEKGTGDSLIALPEGARAGIVTATHDGGGNFALSPVDTNHSSTGDLLVNTVGTYTGTTVFGFSPLGDATTLQVTANGNWRITIAPLSAAPALGATGTGDAVYLYTGETATLSATHDGRSIFSVVEKTTHTGSFGLLINELGAYTGTVPLSSGPSVVSVTADGNWTLQQTF</sequence>
<dbReference type="InterPro" id="IPR050932">
    <property type="entry name" value="TM2D1-3-like"/>
</dbReference>
<dbReference type="InterPro" id="IPR007829">
    <property type="entry name" value="TM2"/>
</dbReference>
<feature type="region of interest" description="Disordered" evidence="5">
    <location>
        <begin position="1"/>
        <end position="30"/>
    </location>
</feature>
<dbReference type="RefSeq" id="WP_215730395.1">
    <property type="nucleotide sequence ID" value="NZ_VFRA01000001.1"/>
</dbReference>
<keyword evidence="9" id="KW-1185">Reference proteome</keyword>
<dbReference type="Proteomes" id="UP000316560">
    <property type="component" value="Unassembled WGS sequence"/>
</dbReference>
<keyword evidence="4 6" id="KW-0472">Membrane</keyword>
<comment type="subcellular location">
    <subcellularLocation>
        <location evidence="1">Membrane</location>
        <topology evidence="1">Multi-pass membrane protein</topology>
    </subcellularLocation>
</comment>
<feature type="compositionally biased region" description="Low complexity" evidence="5">
    <location>
        <begin position="10"/>
        <end position="19"/>
    </location>
</feature>